<evidence type="ECO:0000313" key="3">
    <source>
        <dbReference type="Proteomes" id="UP000783213"/>
    </source>
</evidence>
<comment type="caution">
    <text evidence="2">The sequence shown here is derived from an EMBL/GenBank/DDBJ whole genome shotgun (WGS) entry which is preliminary data.</text>
</comment>
<reference evidence="2 3" key="1">
    <citation type="journal article" date="2020" name="Genome Biol. Evol.">
        <title>Comparative genomics of Sclerotiniaceae.</title>
        <authorList>
            <person name="Valero Jimenez C.A."/>
            <person name="Steentjes M."/>
            <person name="Scholten O.E."/>
            <person name="Van Kan J.A.L."/>
        </authorList>
    </citation>
    <scope>NUCLEOTIDE SEQUENCE [LARGE SCALE GENOMIC DNA]</scope>
    <source>
        <strain evidence="2 3">B1</strain>
    </source>
</reference>
<dbReference type="RefSeq" id="XP_038806020.1">
    <property type="nucleotide sequence ID" value="XM_038957557.1"/>
</dbReference>
<evidence type="ECO:0000259" key="1">
    <source>
        <dbReference type="Pfam" id="PF24864"/>
    </source>
</evidence>
<dbReference type="GeneID" id="62236707"/>
<dbReference type="Pfam" id="PF24864">
    <property type="entry name" value="DUF7730"/>
    <property type="match status" value="1"/>
</dbReference>
<feature type="domain" description="DUF7730" evidence="1">
    <location>
        <begin position="130"/>
        <end position="245"/>
    </location>
</feature>
<dbReference type="PANTHER" id="PTHR42085">
    <property type="entry name" value="F-BOX DOMAIN-CONTAINING PROTEIN"/>
    <property type="match status" value="1"/>
</dbReference>
<organism evidence="2 3">
    <name type="scientific">Botrytis deweyae</name>
    <dbReference type="NCBI Taxonomy" id="2478750"/>
    <lineage>
        <taxon>Eukaryota</taxon>
        <taxon>Fungi</taxon>
        <taxon>Dikarya</taxon>
        <taxon>Ascomycota</taxon>
        <taxon>Pezizomycotina</taxon>
        <taxon>Leotiomycetes</taxon>
        <taxon>Helotiales</taxon>
        <taxon>Sclerotiniaceae</taxon>
        <taxon>Botrytis</taxon>
    </lineage>
</organism>
<sequence length="328" mass="38018">MKTSPAEPPNQRVRENSYTDLASNAVFLSYHSYLSAIRSTSPTEVPSQRIGETRCTDLASGKVFTVLPPGLTATGRVSQRREWLLLGTFTREADGEDERFGKRELKRKRGRGRGRKAGLSMELKPVIKNNQTFSPFLRLPPEIRTQIYDLLSPPSQVIEVLYHHFQRDVEVRNGIRYRKYTKGGLAYYKNLPVTCLWRVCRQIYQEKTYNMYDRNTFVFHDMDTLQRVLTTLSLTQRNNIKRVCLTTFPNVQDMSEILLKRFHGLETIVALVGSDFTWPAYMNPVFSLLEAQEQRSLKGKKRVTIEYQPITQIKNHSAVDYYPYTSID</sequence>
<gene>
    <name evidence="2" type="ORF">EAE98_009936</name>
</gene>
<keyword evidence="3" id="KW-1185">Reference proteome</keyword>
<evidence type="ECO:0000313" key="2">
    <source>
        <dbReference type="EMBL" id="KAF7917908.1"/>
    </source>
</evidence>
<dbReference type="InterPro" id="IPR038883">
    <property type="entry name" value="AN11006-like"/>
</dbReference>
<dbReference type="InterPro" id="IPR056632">
    <property type="entry name" value="DUF7730"/>
</dbReference>
<dbReference type="EMBL" id="RCSX01000032">
    <property type="protein sequence ID" value="KAF7917908.1"/>
    <property type="molecule type" value="Genomic_DNA"/>
</dbReference>
<name>A0ABQ7I9Z9_9HELO</name>
<dbReference type="PANTHER" id="PTHR42085:SF1">
    <property type="entry name" value="F-BOX DOMAIN-CONTAINING PROTEIN"/>
    <property type="match status" value="1"/>
</dbReference>
<accession>A0ABQ7I9Z9</accession>
<dbReference type="Proteomes" id="UP000783213">
    <property type="component" value="Unassembled WGS sequence"/>
</dbReference>
<protein>
    <recommendedName>
        <fullName evidence="1">DUF7730 domain-containing protein</fullName>
    </recommendedName>
</protein>
<proteinExistence type="predicted"/>